<accession>H9UIB6</accession>
<name>H9UIB6_SPIAZ</name>
<reference evidence="4" key="1">
    <citation type="journal article" date="2013" name="Stand. Genomic Sci.">
        <title>Complete genome sequence of the halophilic bacterium Spirochaeta africana type strain (Z-7692(T)) from the alkaline Lake Magadi in the East African Rift.</title>
        <authorList>
            <person name="Liolos K."/>
            <person name="Abt B."/>
            <person name="Scheuner C."/>
            <person name="Teshima H."/>
            <person name="Held B."/>
            <person name="Lapidus A."/>
            <person name="Nolan M."/>
            <person name="Lucas S."/>
            <person name="Deshpande S."/>
            <person name="Cheng J.F."/>
            <person name="Tapia R."/>
            <person name="Goodwin L.A."/>
            <person name="Pitluck S."/>
            <person name="Pagani I."/>
            <person name="Ivanova N."/>
            <person name="Mavromatis K."/>
            <person name="Mikhailova N."/>
            <person name="Huntemann M."/>
            <person name="Pati A."/>
            <person name="Chen A."/>
            <person name="Palaniappan K."/>
            <person name="Land M."/>
            <person name="Rohde M."/>
            <person name="Tindall B.J."/>
            <person name="Detter J.C."/>
            <person name="Goker M."/>
            <person name="Bristow J."/>
            <person name="Eisen J.A."/>
            <person name="Markowitz V."/>
            <person name="Hugenholtz P."/>
            <person name="Woyke T."/>
            <person name="Klenk H.P."/>
            <person name="Kyrpides N.C."/>
        </authorList>
    </citation>
    <scope>NUCLEOTIDE SEQUENCE</scope>
    <source>
        <strain evidence="4">ATCC 700263 / DSM 8902 / Z-7692</strain>
    </source>
</reference>
<dbReference type="KEGG" id="sfc:Spiaf_1180"/>
<gene>
    <name evidence="3" type="ordered locus">Spiaf_1180</name>
</gene>
<sequence length="154" mass="17354">MSVVTVQTVFLDADSLPARVREITYRRGLKGDVQVVVVANRRIPHPADDHITMVQVDAGEGKADEYILAHVQACDLVVTRDIPLAHELAVRGIRVINDRGTWFDIETAKERLSVRDFAYDLRSSGIDPGFSDRFGQRELRQFGATFEQALTRPY</sequence>
<protein>
    <recommendedName>
        <fullName evidence="2">UPF0178 protein Spiaf_1180</fullName>
    </recommendedName>
</protein>
<dbReference type="PATRIC" id="fig|889378.3.peg.1181"/>
<dbReference type="Pfam" id="PF02639">
    <property type="entry name" value="DUF188"/>
    <property type="match status" value="1"/>
</dbReference>
<evidence type="ECO:0000256" key="1">
    <source>
        <dbReference type="ARBA" id="ARBA00008522"/>
    </source>
</evidence>
<dbReference type="InterPro" id="IPR003791">
    <property type="entry name" value="UPF0178"/>
</dbReference>
<evidence type="ECO:0000313" key="3">
    <source>
        <dbReference type="EMBL" id="AFG37259.1"/>
    </source>
</evidence>
<dbReference type="PANTHER" id="PTHR35146">
    <property type="entry name" value="UPF0178 PROTEIN YAII"/>
    <property type="match status" value="1"/>
</dbReference>
<dbReference type="HOGENOM" id="CLU_106619_2_0_12"/>
<dbReference type="STRING" id="889378.Spiaf_1180"/>
<dbReference type="RefSeq" id="WP_014455248.1">
    <property type="nucleotide sequence ID" value="NC_017098.1"/>
</dbReference>
<dbReference type="PANTHER" id="PTHR35146:SF1">
    <property type="entry name" value="UPF0178 PROTEIN YAII"/>
    <property type="match status" value="1"/>
</dbReference>
<dbReference type="EMBL" id="CP003282">
    <property type="protein sequence ID" value="AFG37259.1"/>
    <property type="molecule type" value="Genomic_DNA"/>
</dbReference>
<comment type="similarity">
    <text evidence="1 2">Belongs to the UPF0178 family.</text>
</comment>
<dbReference type="HAMAP" id="MF_00489">
    <property type="entry name" value="UPF0178"/>
    <property type="match status" value="1"/>
</dbReference>
<dbReference type="Proteomes" id="UP000007383">
    <property type="component" value="Chromosome"/>
</dbReference>
<evidence type="ECO:0000313" key="4">
    <source>
        <dbReference type="Proteomes" id="UP000007383"/>
    </source>
</evidence>
<dbReference type="AlphaFoldDB" id="H9UIB6"/>
<evidence type="ECO:0000256" key="2">
    <source>
        <dbReference type="HAMAP-Rule" id="MF_00489"/>
    </source>
</evidence>
<keyword evidence="4" id="KW-1185">Reference proteome</keyword>
<dbReference type="OrthoDB" id="9798918at2"/>
<dbReference type="eggNOG" id="COG1671">
    <property type="taxonomic scope" value="Bacteria"/>
</dbReference>
<organism evidence="3 4">
    <name type="scientific">Spirochaeta africana (strain ATCC 700263 / DSM 8902 / Z-7692)</name>
    <dbReference type="NCBI Taxonomy" id="889378"/>
    <lineage>
        <taxon>Bacteria</taxon>
        <taxon>Pseudomonadati</taxon>
        <taxon>Spirochaetota</taxon>
        <taxon>Spirochaetia</taxon>
        <taxon>Spirochaetales</taxon>
        <taxon>Spirochaetaceae</taxon>
        <taxon>Spirochaeta</taxon>
    </lineage>
</organism>
<proteinExistence type="inferred from homology"/>